<evidence type="ECO:0000259" key="7">
    <source>
        <dbReference type="PROSITE" id="PS51755"/>
    </source>
</evidence>
<evidence type="ECO:0000256" key="5">
    <source>
        <dbReference type="PROSITE-ProRule" id="PRU00339"/>
    </source>
</evidence>
<evidence type="ECO:0000313" key="8">
    <source>
        <dbReference type="EMBL" id="TDC08276.1"/>
    </source>
</evidence>
<dbReference type="SMART" id="SM00862">
    <property type="entry name" value="Trans_reg_C"/>
    <property type="match status" value="1"/>
</dbReference>
<dbReference type="Pfam" id="PF03704">
    <property type="entry name" value="BTAD"/>
    <property type="match status" value="1"/>
</dbReference>
<reference evidence="8 9" key="1">
    <citation type="submission" date="2019-02" db="EMBL/GenBank/DDBJ databases">
        <title>Draft genome sequences of novel Actinobacteria.</title>
        <authorList>
            <person name="Sahin N."/>
            <person name="Ay H."/>
            <person name="Saygin H."/>
        </authorList>
    </citation>
    <scope>NUCLEOTIDE SEQUENCE [LARGE SCALE GENOMIC DNA]</scope>
    <source>
        <strain evidence="8 9">KC201</strain>
    </source>
</reference>
<protein>
    <submittedName>
        <fullName evidence="8">Tetratricopeptide repeat protein</fullName>
    </submittedName>
</protein>
<dbReference type="SMART" id="SM00028">
    <property type="entry name" value="TPR"/>
    <property type="match status" value="8"/>
</dbReference>
<gene>
    <name evidence="8" type="ORF">E1267_10990</name>
</gene>
<name>A0A4V2XL00_9ACTN</name>
<dbReference type="SMART" id="SM01043">
    <property type="entry name" value="BTAD"/>
    <property type="match status" value="1"/>
</dbReference>
<dbReference type="Gene3D" id="3.40.50.300">
    <property type="entry name" value="P-loop containing nucleotide triphosphate hydrolases"/>
    <property type="match status" value="1"/>
</dbReference>
<dbReference type="Pfam" id="PF13374">
    <property type="entry name" value="TPR_10"/>
    <property type="match status" value="1"/>
</dbReference>
<evidence type="ECO:0000256" key="4">
    <source>
        <dbReference type="ARBA" id="ARBA00023163"/>
    </source>
</evidence>
<dbReference type="SUPFAM" id="SSF52540">
    <property type="entry name" value="P-loop containing nucleoside triphosphate hydrolases"/>
    <property type="match status" value="1"/>
</dbReference>
<organism evidence="8 9">
    <name type="scientific">Nonomuraea longispora</name>
    <dbReference type="NCBI Taxonomy" id="1848320"/>
    <lineage>
        <taxon>Bacteria</taxon>
        <taxon>Bacillati</taxon>
        <taxon>Actinomycetota</taxon>
        <taxon>Actinomycetes</taxon>
        <taxon>Streptosporangiales</taxon>
        <taxon>Streptosporangiaceae</taxon>
        <taxon>Nonomuraea</taxon>
    </lineage>
</organism>
<dbReference type="SUPFAM" id="SSF46894">
    <property type="entry name" value="C-terminal effector domain of the bipartite response regulators"/>
    <property type="match status" value="1"/>
</dbReference>
<evidence type="ECO:0000256" key="2">
    <source>
        <dbReference type="ARBA" id="ARBA00023015"/>
    </source>
</evidence>
<dbReference type="InterPro" id="IPR051677">
    <property type="entry name" value="AfsR-DnrI-RedD_regulator"/>
</dbReference>
<comment type="similarity">
    <text evidence="1">Belongs to the AfsR/DnrI/RedD regulatory family.</text>
</comment>
<dbReference type="Pfam" id="PF00486">
    <property type="entry name" value="Trans_reg_C"/>
    <property type="match status" value="1"/>
</dbReference>
<dbReference type="InterPro" id="IPR016032">
    <property type="entry name" value="Sig_transdc_resp-reg_C-effctor"/>
</dbReference>
<accession>A0A4V2XL00</accession>
<dbReference type="InterPro" id="IPR005158">
    <property type="entry name" value="BTAD"/>
</dbReference>
<dbReference type="PROSITE" id="PS51755">
    <property type="entry name" value="OMPR_PHOB"/>
    <property type="match status" value="1"/>
</dbReference>
<dbReference type="OrthoDB" id="5521887at2"/>
<evidence type="ECO:0000256" key="1">
    <source>
        <dbReference type="ARBA" id="ARBA00005820"/>
    </source>
</evidence>
<dbReference type="CDD" id="cd15831">
    <property type="entry name" value="BTAD"/>
    <property type="match status" value="1"/>
</dbReference>
<dbReference type="PANTHER" id="PTHR35807:SF1">
    <property type="entry name" value="TRANSCRIPTIONAL REGULATOR REDD"/>
    <property type="match status" value="1"/>
</dbReference>
<dbReference type="PANTHER" id="PTHR35807">
    <property type="entry name" value="TRANSCRIPTIONAL REGULATOR REDD-RELATED"/>
    <property type="match status" value="1"/>
</dbReference>
<dbReference type="Pfam" id="PF13424">
    <property type="entry name" value="TPR_12"/>
    <property type="match status" value="3"/>
</dbReference>
<dbReference type="GO" id="GO:0003677">
    <property type="term" value="F:DNA binding"/>
    <property type="evidence" value="ECO:0007669"/>
    <property type="project" value="UniProtKB-UniRule"/>
</dbReference>
<dbReference type="Proteomes" id="UP000295157">
    <property type="component" value="Unassembled WGS sequence"/>
</dbReference>
<evidence type="ECO:0000313" key="9">
    <source>
        <dbReference type="Proteomes" id="UP000295157"/>
    </source>
</evidence>
<feature type="domain" description="OmpR/PhoB-type" evidence="7">
    <location>
        <begin position="1"/>
        <end position="98"/>
    </location>
</feature>
<keyword evidence="5" id="KW-0802">TPR repeat</keyword>
<sequence>MGRTLVEFRILGSVELRANGEARELGSVKERHILAILLLTPGQPVSIETMINRVWDDAPPAKARGNVHSYIARLRGRLNHGEAAPRLSYRSGAYVLEVDRQSVDLHRFRRLKAQARAISDSGNPDDALRLLREAEELWRGDPLSGLSGEWVTKLRTSLESEHRAAIGMRLAMELEMGGHAELVGELYGLVHQHPYDESFVEHLMVALYRCGRQGEALEAYHRAGHRLVEDLGADPGPSLRGTYERILRGDAGLATPPARHHVAAAPLNDNLPRDIPDFTGRETELARLYDEVEHSSASVMIRAIDGMAGVGKTALAIHMAHKLADRYPDGRWYLHLRAHDPHQPPVDPGHGLEMLLRLLGDDPQRIPDGLEPRAALWRARLADRRILIVLDDAASADQVRPFLPGKPGCLVLVTSRRRLTGLEGARPLSLDALIPPEAALLFRRIVGQGRPLDAGDVNRLVSLCGHLPLAVTIMANKLRHRPARGVGDLVAKLSQSKGGLAEMHAGDSNLSTAFDLSYRELSSERRRAFRRIGLHVGADLTVGAAAALIGCDRYRAESALEELIDRHLVEEPESGRIRFHDLLRAYARERAVEEEPAGEPRRAVRRMLDFYLYTADRADRILYPHRRRADVRVPHPPDPAFVDSPRSAAEWLRDEWANVLMCVHYTAEHGYPVHAIQLSRAVATYLERSAHWEDAARAHELTRRVCRQIGDREGEARVELELSLVRSRTGHYAAALEHAIKGINAFRALGDRGGEADTLDHLARLSWLSGRNREALEHARKAIALFRAIGDRHGEGNALLHSGIALSYLGLAEEATAAFESCLEIANGGGDVATKAMVLNNFGELHFSRGDYRSALSLFRQALAILREAGWRQNEAVGLNNIANCHEREGRRDEALHFYREALAICRETGDRRHEAHTLSNIGSTYLGMDLNAEALIHFQKALSIARTIGDPYESSRALQRIGDSQRHSGQFAFARETYERALALAHELGDPFLEASSLTGLGEALLRMRDRKAAERPWRQALTIFERLGAPEARSLRKRLDTLGTTGA</sequence>
<dbReference type="Gene3D" id="1.10.10.10">
    <property type="entry name" value="Winged helix-like DNA-binding domain superfamily/Winged helix DNA-binding domain"/>
    <property type="match status" value="2"/>
</dbReference>
<dbReference type="Pfam" id="PF00931">
    <property type="entry name" value="NB-ARC"/>
    <property type="match status" value="1"/>
</dbReference>
<dbReference type="GO" id="GO:0006355">
    <property type="term" value="P:regulation of DNA-templated transcription"/>
    <property type="evidence" value="ECO:0007669"/>
    <property type="project" value="InterPro"/>
</dbReference>
<dbReference type="EMBL" id="SMJZ01000030">
    <property type="protein sequence ID" value="TDC08276.1"/>
    <property type="molecule type" value="Genomic_DNA"/>
</dbReference>
<feature type="repeat" description="TPR" evidence="5">
    <location>
        <begin position="836"/>
        <end position="869"/>
    </location>
</feature>
<dbReference type="PRINTS" id="PR00364">
    <property type="entry name" value="DISEASERSIST"/>
</dbReference>
<proteinExistence type="inferred from homology"/>
<dbReference type="AlphaFoldDB" id="A0A4V2XL00"/>
<dbReference type="SUPFAM" id="SSF48452">
    <property type="entry name" value="TPR-like"/>
    <property type="match status" value="3"/>
</dbReference>
<dbReference type="InterPro" id="IPR036388">
    <property type="entry name" value="WH-like_DNA-bd_sf"/>
</dbReference>
<evidence type="ECO:0000256" key="6">
    <source>
        <dbReference type="PROSITE-ProRule" id="PRU01091"/>
    </source>
</evidence>
<comment type="caution">
    <text evidence="8">The sequence shown here is derived from an EMBL/GenBank/DDBJ whole genome shotgun (WGS) entry which is preliminary data.</text>
</comment>
<dbReference type="InterPro" id="IPR002182">
    <property type="entry name" value="NB-ARC"/>
</dbReference>
<dbReference type="InterPro" id="IPR001867">
    <property type="entry name" value="OmpR/PhoB-type_DNA-bd"/>
</dbReference>
<dbReference type="GO" id="GO:0000160">
    <property type="term" value="P:phosphorelay signal transduction system"/>
    <property type="evidence" value="ECO:0007669"/>
    <property type="project" value="InterPro"/>
</dbReference>
<keyword evidence="4" id="KW-0804">Transcription</keyword>
<dbReference type="Gene3D" id="1.25.40.10">
    <property type="entry name" value="Tetratricopeptide repeat domain"/>
    <property type="match status" value="3"/>
</dbReference>
<dbReference type="InterPro" id="IPR027417">
    <property type="entry name" value="P-loop_NTPase"/>
</dbReference>
<feature type="DNA-binding region" description="OmpR/PhoB-type" evidence="6">
    <location>
        <begin position="1"/>
        <end position="98"/>
    </location>
</feature>
<dbReference type="GO" id="GO:0043531">
    <property type="term" value="F:ADP binding"/>
    <property type="evidence" value="ECO:0007669"/>
    <property type="project" value="InterPro"/>
</dbReference>
<keyword evidence="9" id="KW-1185">Reference proteome</keyword>
<keyword evidence="2" id="KW-0805">Transcription regulation</keyword>
<keyword evidence="3 6" id="KW-0238">DNA-binding</keyword>
<evidence type="ECO:0000256" key="3">
    <source>
        <dbReference type="ARBA" id="ARBA00023125"/>
    </source>
</evidence>
<dbReference type="PROSITE" id="PS50005">
    <property type="entry name" value="TPR"/>
    <property type="match status" value="1"/>
</dbReference>
<dbReference type="InterPro" id="IPR011990">
    <property type="entry name" value="TPR-like_helical_dom_sf"/>
</dbReference>
<dbReference type="InterPro" id="IPR019734">
    <property type="entry name" value="TPR_rpt"/>
</dbReference>